<dbReference type="GO" id="GO:0008353">
    <property type="term" value="F:RNA polymerase II CTD heptapeptide repeat kinase activity"/>
    <property type="evidence" value="ECO:0007669"/>
    <property type="project" value="UniProtKB-EC"/>
</dbReference>
<dbReference type="PANTHER" id="PTHR24056">
    <property type="entry name" value="CELL DIVISION PROTEIN KINASE"/>
    <property type="match status" value="1"/>
</dbReference>
<name>A0AAQ3QPQ2_9LILI</name>
<dbReference type="InterPro" id="IPR050108">
    <property type="entry name" value="CDK"/>
</dbReference>
<evidence type="ECO:0000256" key="5">
    <source>
        <dbReference type="ARBA" id="ARBA00022741"/>
    </source>
</evidence>
<dbReference type="InterPro" id="IPR011009">
    <property type="entry name" value="Kinase-like_dom_sf"/>
</dbReference>
<dbReference type="Pfam" id="PF13966">
    <property type="entry name" value="zf-RVT"/>
    <property type="match status" value="1"/>
</dbReference>
<keyword evidence="5 9" id="KW-0547">Nucleotide-binding</keyword>
<dbReference type="AlphaFoldDB" id="A0AAQ3QPQ2"/>
<dbReference type="PROSITE" id="PS50011">
    <property type="entry name" value="PROTEIN_KINASE_DOM"/>
    <property type="match status" value="1"/>
</dbReference>
<evidence type="ECO:0000256" key="2">
    <source>
        <dbReference type="ARBA" id="ARBA00012409"/>
    </source>
</evidence>
<evidence type="ECO:0000256" key="6">
    <source>
        <dbReference type="ARBA" id="ARBA00022777"/>
    </source>
</evidence>
<dbReference type="SUPFAM" id="SSF56112">
    <property type="entry name" value="Protein kinase-like (PK-like)"/>
    <property type="match status" value="1"/>
</dbReference>
<feature type="domain" description="Protein kinase" evidence="10">
    <location>
        <begin position="116"/>
        <end position="398"/>
    </location>
</feature>
<evidence type="ECO:0000313" key="12">
    <source>
        <dbReference type="Proteomes" id="UP001327560"/>
    </source>
</evidence>
<evidence type="ECO:0000256" key="8">
    <source>
        <dbReference type="ARBA" id="ARBA00049280"/>
    </source>
</evidence>
<dbReference type="Proteomes" id="UP001327560">
    <property type="component" value="Chromosome 8"/>
</dbReference>
<dbReference type="Gene3D" id="3.30.200.20">
    <property type="entry name" value="Phosphorylase Kinase, domain 1"/>
    <property type="match status" value="1"/>
</dbReference>
<evidence type="ECO:0000259" key="10">
    <source>
        <dbReference type="PROSITE" id="PS50011"/>
    </source>
</evidence>
<dbReference type="FunFam" id="1.10.510.10:FF:000043">
    <property type="entry name" value="probable serine/threonine-protein kinase At1g54610"/>
    <property type="match status" value="1"/>
</dbReference>
<feature type="binding site" evidence="9">
    <location>
        <position position="145"/>
    </location>
    <ligand>
        <name>ATP</name>
        <dbReference type="ChEBI" id="CHEBI:30616"/>
    </ligand>
</feature>
<dbReference type="InterPro" id="IPR017441">
    <property type="entry name" value="Protein_kinase_ATP_BS"/>
</dbReference>
<evidence type="ECO:0000256" key="1">
    <source>
        <dbReference type="ARBA" id="ARBA00006485"/>
    </source>
</evidence>
<organism evidence="11 12">
    <name type="scientific">Canna indica</name>
    <name type="common">Indian-shot</name>
    <dbReference type="NCBI Taxonomy" id="4628"/>
    <lineage>
        <taxon>Eukaryota</taxon>
        <taxon>Viridiplantae</taxon>
        <taxon>Streptophyta</taxon>
        <taxon>Embryophyta</taxon>
        <taxon>Tracheophyta</taxon>
        <taxon>Spermatophyta</taxon>
        <taxon>Magnoliopsida</taxon>
        <taxon>Liliopsida</taxon>
        <taxon>Zingiberales</taxon>
        <taxon>Cannaceae</taxon>
        <taxon>Canna</taxon>
    </lineage>
</organism>
<keyword evidence="4" id="KW-0808">Transferase</keyword>
<evidence type="ECO:0000256" key="9">
    <source>
        <dbReference type="PROSITE-ProRule" id="PRU10141"/>
    </source>
</evidence>
<dbReference type="PANTHER" id="PTHR24056:SF228">
    <property type="entry name" value="PROTEIN IMPAIRED IN BABA-INDUCED STERILITY 1"/>
    <property type="match status" value="1"/>
</dbReference>
<dbReference type="CDD" id="cd07840">
    <property type="entry name" value="STKc_CDK9_like"/>
    <property type="match status" value="1"/>
</dbReference>
<keyword evidence="12" id="KW-1185">Reference proteome</keyword>
<reference evidence="11 12" key="1">
    <citation type="submission" date="2023-10" db="EMBL/GenBank/DDBJ databases">
        <title>Chromosome-scale genome assembly provides insights into flower coloration mechanisms of Canna indica.</title>
        <authorList>
            <person name="Li C."/>
        </authorList>
    </citation>
    <scope>NUCLEOTIDE SEQUENCE [LARGE SCALE GENOMIC DNA]</scope>
    <source>
        <tissue evidence="11">Flower</tissue>
    </source>
</reference>
<sequence>MGCATSKYEATISPAVESSGIAKDYWKPFQPISAASWQYRTDELNGKGCHDKEEDQLELKEFARINTDNAYLQNIRLDNLHKYIEGEQVAAGWPSWLSAVAGEAIQGWVPLKADSFEKLEKIGQGTYSSVFRARNLVTGEIVALKKVRFDNFDPESVRFMAREIKILRRLDHPNIVKLEGLIASRFSCNLYLVFEYMEHDLSGLSASADIKYSESQVKCYMRQLLSGLEHCHSRNVIHRDIKGANLLVNNEGVLKLADFGLANFCTPGQPLTSRVVTLWYRSPELLLGSTNYEATIDLWSVGCVFAEMFVGKPILQGRTEVEQLHKIFRLCGSPPDDYWNNSKLPRSTIFRPHLPYPSSLQETFRYLPESVIALLETLLSIEPLKRGTASSALSSEYFRTKPYACEPSSLPKYLPTKEIDTKSRNEPHRRILDGRGYGSGGIRMPMRDNIVPGQPVQISKIEYIKEESHTSVDEKKDFPEVDGETRLFVDLHPMPSIKRPDEGHHVMCNSKEVLTFSGPLHVPSSGIAYGGSHSHIRPNSKSHLSYARDQSNMEEVKNEFDHRGHENGYLHNTHTDVQGHEQTELTKQTILKNCSKHYSQDFSEALHKGVQDRVEFSGPLLSKSLNVDELLQKNERHIRQAVRRSWFQRGNCEYHYQNNANLSCKTAYNFIAEKQHVSSETDTDWNKVWSLKTTPKVRNFVWKLLWGRLPTTRYLSSFCKVDSSNCFVCGTEDDNVSHILFDCDFAISYWKKLEQELKIRFNYKMNWHKGSWLNEFAPSNTKINLWLKEILAASLWHLWKNRNNCCFNKKKSGLNSLFCRAISDIHWSKINDITSDGPRAMKVISLDSCNKTSGGLSSVHQGHIKKLSFSVMQLGRVSCLQQDLVFVSWMTATSEWQNVLVVQKLTHHWLRKSGQYGKLYRKQENLV</sequence>
<protein>
    <recommendedName>
        <fullName evidence="2">[RNA-polymerase]-subunit kinase</fullName>
        <ecNumber evidence="2">2.7.11.23</ecNumber>
    </recommendedName>
</protein>
<evidence type="ECO:0000256" key="4">
    <source>
        <dbReference type="ARBA" id="ARBA00022679"/>
    </source>
</evidence>
<dbReference type="SMART" id="SM00220">
    <property type="entry name" value="S_TKc"/>
    <property type="match status" value="1"/>
</dbReference>
<accession>A0AAQ3QPQ2</accession>
<dbReference type="EMBL" id="CP136897">
    <property type="protein sequence ID" value="WOL16966.1"/>
    <property type="molecule type" value="Genomic_DNA"/>
</dbReference>
<dbReference type="PROSITE" id="PS00108">
    <property type="entry name" value="PROTEIN_KINASE_ST"/>
    <property type="match status" value="1"/>
</dbReference>
<gene>
    <name evidence="11" type="ORF">Cni_G25754</name>
</gene>
<keyword evidence="6" id="KW-0418">Kinase</keyword>
<dbReference type="GO" id="GO:0000307">
    <property type="term" value="C:cyclin-dependent protein kinase holoenzyme complex"/>
    <property type="evidence" value="ECO:0007669"/>
    <property type="project" value="TreeGrafter"/>
</dbReference>
<comment type="catalytic activity">
    <reaction evidence="8">
        <text>[DNA-directed RNA polymerase] + ATP = phospho-[DNA-directed RNA polymerase] + ADP + H(+)</text>
        <dbReference type="Rhea" id="RHEA:10216"/>
        <dbReference type="Rhea" id="RHEA-COMP:11321"/>
        <dbReference type="Rhea" id="RHEA-COMP:11322"/>
        <dbReference type="ChEBI" id="CHEBI:15378"/>
        <dbReference type="ChEBI" id="CHEBI:30616"/>
        <dbReference type="ChEBI" id="CHEBI:43176"/>
        <dbReference type="ChEBI" id="CHEBI:68546"/>
        <dbReference type="ChEBI" id="CHEBI:456216"/>
        <dbReference type="EC" id="2.7.11.23"/>
    </reaction>
</comment>
<dbReference type="GO" id="GO:0005524">
    <property type="term" value="F:ATP binding"/>
    <property type="evidence" value="ECO:0007669"/>
    <property type="project" value="UniProtKB-UniRule"/>
</dbReference>
<dbReference type="Gene3D" id="1.10.510.10">
    <property type="entry name" value="Transferase(Phosphotransferase) domain 1"/>
    <property type="match status" value="1"/>
</dbReference>
<dbReference type="InterPro" id="IPR008271">
    <property type="entry name" value="Ser/Thr_kinase_AS"/>
</dbReference>
<proteinExistence type="inferred from homology"/>
<evidence type="ECO:0000256" key="7">
    <source>
        <dbReference type="ARBA" id="ARBA00022840"/>
    </source>
</evidence>
<keyword evidence="7 9" id="KW-0067">ATP-binding</keyword>
<dbReference type="GO" id="GO:0005634">
    <property type="term" value="C:nucleus"/>
    <property type="evidence" value="ECO:0007669"/>
    <property type="project" value="TreeGrafter"/>
</dbReference>
<dbReference type="FunFam" id="3.30.200.20:FF:000021">
    <property type="entry name" value="probable serine/threonine-protein kinase At1g54610"/>
    <property type="match status" value="1"/>
</dbReference>
<dbReference type="GO" id="GO:0032968">
    <property type="term" value="P:positive regulation of transcription elongation by RNA polymerase II"/>
    <property type="evidence" value="ECO:0007669"/>
    <property type="project" value="TreeGrafter"/>
</dbReference>
<keyword evidence="3" id="KW-0723">Serine/threonine-protein kinase</keyword>
<evidence type="ECO:0000313" key="11">
    <source>
        <dbReference type="EMBL" id="WOL16966.1"/>
    </source>
</evidence>
<dbReference type="EC" id="2.7.11.23" evidence="2"/>
<dbReference type="InterPro" id="IPR000719">
    <property type="entry name" value="Prot_kinase_dom"/>
</dbReference>
<dbReference type="InterPro" id="IPR026960">
    <property type="entry name" value="RVT-Znf"/>
</dbReference>
<comment type="similarity">
    <text evidence="1">Belongs to the protein kinase superfamily. CMGC Ser/Thr protein kinase family. CDC2/CDKX subfamily.</text>
</comment>
<dbReference type="Pfam" id="PF00069">
    <property type="entry name" value="Pkinase"/>
    <property type="match status" value="1"/>
</dbReference>
<dbReference type="PROSITE" id="PS00107">
    <property type="entry name" value="PROTEIN_KINASE_ATP"/>
    <property type="match status" value="1"/>
</dbReference>
<evidence type="ECO:0000256" key="3">
    <source>
        <dbReference type="ARBA" id="ARBA00022527"/>
    </source>
</evidence>